<evidence type="ECO:0000313" key="4">
    <source>
        <dbReference type="Proteomes" id="UP001444071"/>
    </source>
</evidence>
<evidence type="ECO:0000256" key="1">
    <source>
        <dbReference type="SAM" id="Coils"/>
    </source>
</evidence>
<gene>
    <name evidence="3" type="ORF">XENORESO_003120</name>
</gene>
<reference evidence="3 4" key="1">
    <citation type="submission" date="2021-06" db="EMBL/GenBank/DDBJ databases">
        <authorList>
            <person name="Palmer J.M."/>
        </authorList>
    </citation>
    <scope>NUCLEOTIDE SEQUENCE [LARGE SCALE GENOMIC DNA]</scope>
    <source>
        <strain evidence="3 4">XR_2019</strain>
        <tissue evidence="3">Muscle</tissue>
    </source>
</reference>
<keyword evidence="1" id="KW-0175">Coiled coil</keyword>
<feature type="region of interest" description="Disordered" evidence="2">
    <location>
        <begin position="162"/>
        <end position="216"/>
    </location>
</feature>
<protein>
    <submittedName>
        <fullName evidence="3">Uncharacterized protein</fullName>
    </submittedName>
</protein>
<evidence type="ECO:0000313" key="3">
    <source>
        <dbReference type="EMBL" id="MEQ2268535.1"/>
    </source>
</evidence>
<feature type="non-terminal residue" evidence="3">
    <location>
        <position position="216"/>
    </location>
</feature>
<feature type="compositionally biased region" description="Low complexity" evidence="2">
    <location>
        <begin position="170"/>
        <end position="195"/>
    </location>
</feature>
<feature type="region of interest" description="Disordered" evidence="2">
    <location>
        <begin position="123"/>
        <end position="144"/>
    </location>
</feature>
<sequence>MDNNGTEIEKVKDLPEDTTEGVEALPQEISQVQGLLVELREGLHAALAELGELRQRDHVLEEKLQAHQTEVDDKIMGLKNSLNTFKEELNVALFHIRDMSNRQREAQRRMELLQIESNKDIIPLPHRSSSRKNSRADMVAPSEAEHICTTNQSELSVYQNFFPTLPQGESPQRSNTSTQTSTSDQEAQQQQQKPPTWEEKTNSRDQMEISNNQTEN</sequence>
<feature type="coiled-coil region" evidence="1">
    <location>
        <begin position="36"/>
        <end position="70"/>
    </location>
</feature>
<organism evidence="3 4">
    <name type="scientific">Xenotaenia resolanae</name>
    <dbReference type="NCBI Taxonomy" id="208358"/>
    <lineage>
        <taxon>Eukaryota</taxon>
        <taxon>Metazoa</taxon>
        <taxon>Chordata</taxon>
        <taxon>Craniata</taxon>
        <taxon>Vertebrata</taxon>
        <taxon>Euteleostomi</taxon>
        <taxon>Actinopterygii</taxon>
        <taxon>Neopterygii</taxon>
        <taxon>Teleostei</taxon>
        <taxon>Neoteleostei</taxon>
        <taxon>Acanthomorphata</taxon>
        <taxon>Ovalentaria</taxon>
        <taxon>Atherinomorphae</taxon>
        <taxon>Cyprinodontiformes</taxon>
        <taxon>Goodeidae</taxon>
        <taxon>Xenotaenia</taxon>
    </lineage>
</organism>
<comment type="caution">
    <text evidence="3">The sequence shown here is derived from an EMBL/GenBank/DDBJ whole genome shotgun (WGS) entry which is preliminary data.</text>
</comment>
<dbReference type="InterPro" id="IPR042849">
    <property type="entry name" value="ARHGEF33"/>
</dbReference>
<evidence type="ECO:0000256" key="2">
    <source>
        <dbReference type="SAM" id="MobiDB-lite"/>
    </source>
</evidence>
<accession>A0ABV0WH70</accession>
<proteinExistence type="predicted"/>
<name>A0ABV0WH70_9TELE</name>
<dbReference type="PANTHER" id="PTHR46944">
    <property type="entry name" value="RHO GUANINE NUCLEOTIDE EXCHANGE FACTOR 33"/>
    <property type="match status" value="1"/>
</dbReference>
<feature type="compositionally biased region" description="Basic and acidic residues" evidence="2">
    <location>
        <begin position="196"/>
        <end position="207"/>
    </location>
</feature>
<dbReference type="PANTHER" id="PTHR46944:SF1">
    <property type="entry name" value="RHO GUANINE NUCLEOTIDE EXCHANGE FACTOR 33"/>
    <property type="match status" value="1"/>
</dbReference>
<dbReference type="EMBL" id="JAHRIM010050201">
    <property type="protein sequence ID" value="MEQ2268535.1"/>
    <property type="molecule type" value="Genomic_DNA"/>
</dbReference>
<dbReference type="Proteomes" id="UP001444071">
    <property type="component" value="Unassembled WGS sequence"/>
</dbReference>
<keyword evidence="4" id="KW-1185">Reference proteome</keyword>